<dbReference type="AlphaFoldDB" id="A0A921HW88"/>
<proteinExistence type="predicted"/>
<gene>
    <name evidence="1" type="ORF">K8W02_07250</name>
</gene>
<evidence type="ECO:0000313" key="2">
    <source>
        <dbReference type="Proteomes" id="UP000717835"/>
    </source>
</evidence>
<dbReference type="RefSeq" id="WP_276827669.1">
    <property type="nucleotide sequence ID" value="NZ_DYVX01000057.1"/>
</dbReference>
<sequence>MAGYTDFPEYGRECELIKPWRGYHHGIVVALTDTGFIVRLTSGAEIEVYGDEIRLC</sequence>
<dbReference type="EMBL" id="DYVX01000057">
    <property type="protein sequence ID" value="HJF92164.1"/>
    <property type="molecule type" value="Genomic_DNA"/>
</dbReference>
<protein>
    <submittedName>
        <fullName evidence="1">Glyoxalase</fullName>
    </submittedName>
</protein>
<comment type="caution">
    <text evidence="1">The sequence shown here is derived from an EMBL/GenBank/DDBJ whole genome shotgun (WGS) entry which is preliminary data.</text>
</comment>
<accession>A0A921HW88</accession>
<reference evidence="1" key="2">
    <citation type="submission" date="2021-09" db="EMBL/GenBank/DDBJ databases">
        <authorList>
            <person name="Gilroy R."/>
        </authorList>
    </citation>
    <scope>NUCLEOTIDE SEQUENCE</scope>
    <source>
        <strain evidence="1">CHK55-1828</strain>
    </source>
</reference>
<dbReference type="Proteomes" id="UP000717835">
    <property type="component" value="Unassembled WGS sequence"/>
</dbReference>
<evidence type="ECO:0000313" key="1">
    <source>
        <dbReference type="EMBL" id="HJF92164.1"/>
    </source>
</evidence>
<organism evidence="1 2">
    <name type="scientific">Mediterranea massiliensis</name>
    <dbReference type="NCBI Taxonomy" id="1841865"/>
    <lineage>
        <taxon>Bacteria</taxon>
        <taxon>Pseudomonadati</taxon>
        <taxon>Bacteroidota</taxon>
        <taxon>Bacteroidia</taxon>
        <taxon>Bacteroidales</taxon>
        <taxon>Bacteroidaceae</taxon>
        <taxon>Mediterranea</taxon>
    </lineage>
</organism>
<reference evidence="1" key="1">
    <citation type="journal article" date="2021" name="PeerJ">
        <title>Extensive microbial diversity within the chicken gut microbiome revealed by metagenomics and culture.</title>
        <authorList>
            <person name="Gilroy R."/>
            <person name="Ravi A."/>
            <person name="Getino M."/>
            <person name="Pursley I."/>
            <person name="Horton D.L."/>
            <person name="Alikhan N.F."/>
            <person name="Baker D."/>
            <person name="Gharbi K."/>
            <person name="Hall N."/>
            <person name="Watson M."/>
            <person name="Adriaenssens E.M."/>
            <person name="Foster-Nyarko E."/>
            <person name="Jarju S."/>
            <person name="Secka A."/>
            <person name="Antonio M."/>
            <person name="Oren A."/>
            <person name="Chaudhuri R.R."/>
            <person name="La Ragione R."/>
            <person name="Hildebrand F."/>
            <person name="Pallen M.J."/>
        </authorList>
    </citation>
    <scope>NUCLEOTIDE SEQUENCE</scope>
    <source>
        <strain evidence="1">CHK55-1828</strain>
    </source>
</reference>
<name>A0A921HW88_9BACT</name>